<evidence type="ECO:0000313" key="3">
    <source>
        <dbReference type="Proteomes" id="UP000239866"/>
    </source>
</evidence>
<comment type="caution">
    <text evidence="2">The sequence shown here is derived from an EMBL/GenBank/DDBJ whole genome shotgun (WGS) entry which is preliminary data.</text>
</comment>
<accession>A0A2T1K4Q6</accession>
<organism evidence="2 3">
    <name type="scientific">Marinobacter fuscus</name>
    <dbReference type="NCBI Taxonomy" id="2109942"/>
    <lineage>
        <taxon>Bacteria</taxon>
        <taxon>Pseudomonadati</taxon>
        <taxon>Pseudomonadota</taxon>
        <taxon>Gammaproteobacteria</taxon>
        <taxon>Pseudomonadales</taxon>
        <taxon>Marinobacteraceae</taxon>
        <taxon>Marinobacter</taxon>
    </lineage>
</organism>
<dbReference type="EMBL" id="PXNP01000104">
    <property type="protein sequence ID" value="PSF05077.1"/>
    <property type="molecule type" value="Genomic_DNA"/>
</dbReference>
<evidence type="ECO:0000256" key="1">
    <source>
        <dbReference type="SAM" id="SignalP"/>
    </source>
</evidence>
<keyword evidence="1" id="KW-0732">Signal</keyword>
<dbReference type="AlphaFoldDB" id="A0A2T1K4Q6"/>
<dbReference type="Proteomes" id="UP000239866">
    <property type="component" value="Unassembled WGS sequence"/>
</dbReference>
<evidence type="ECO:0000313" key="2">
    <source>
        <dbReference type="EMBL" id="PSF05077.1"/>
    </source>
</evidence>
<feature type="signal peptide" evidence="1">
    <location>
        <begin position="1"/>
        <end position="19"/>
    </location>
</feature>
<keyword evidence="3" id="KW-1185">Reference proteome</keyword>
<sequence length="135" mass="14593">MRLALLLPGGLLPVLPVQAQAGEEAGLRYEQRSTIDTIPFRSIEEEALANTVIEGGLAAPAAGVPVQQASDDLYLDPLALQPRDTRIDLGRSEIPVSIRFSDPKAVPGQTHSHNYVIQPPGNRSYDTLNTNLISR</sequence>
<name>A0A2T1K4Q6_9GAMM</name>
<reference evidence="2 3" key="1">
    <citation type="submission" date="2018-03" db="EMBL/GenBank/DDBJ databases">
        <title>Marinobacter brunus sp. nov., a marine bacterium of Gamma-proteobacteria isolated from the surface seawater of the South China Sea.</title>
        <authorList>
            <person name="Cheng H."/>
            <person name="Wu Y.-H."/>
            <person name="Xamxidin M."/>
            <person name="Xu X.-W."/>
        </authorList>
    </citation>
    <scope>NUCLEOTIDE SEQUENCE [LARGE SCALE GENOMIC DNA]</scope>
    <source>
        <strain evidence="2 3">NH169-3</strain>
    </source>
</reference>
<feature type="chain" id="PRO_5015550839" evidence="1">
    <location>
        <begin position="20"/>
        <end position="135"/>
    </location>
</feature>
<proteinExistence type="predicted"/>
<protein>
    <submittedName>
        <fullName evidence="2">Uncharacterized protein</fullName>
    </submittedName>
</protein>
<gene>
    <name evidence="2" type="ORF">C7H09_15845</name>
</gene>
<dbReference type="OrthoDB" id="6367813at2"/>